<organism evidence="3 4">
    <name type="scientific">Pseudoneurospora amorphoporcata</name>
    <dbReference type="NCBI Taxonomy" id="241081"/>
    <lineage>
        <taxon>Eukaryota</taxon>
        <taxon>Fungi</taxon>
        <taxon>Dikarya</taxon>
        <taxon>Ascomycota</taxon>
        <taxon>Pezizomycotina</taxon>
        <taxon>Sordariomycetes</taxon>
        <taxon>Sordariomycetidae</taxon>
        <taxon>Sordariales</taxon>
        <taxon>Sordariaceae</taxon>
        <taxon>Pseudoneurospora</taxon>
    </lineage>
</organism>
<dbReference type="Proteomes" id="UP001303222">
    <property type="component" value="Unassembled WGS sequence"/>
</dbReference>
<dbReference type="AlphaFoldDB" id="A0AAN6NZX6"/>
<feature type="compositionally biased region" description="Pro residues" evidence="1">
    <location>
        <begin position="86"/>
        <end position="98"/>
    </location>
</feature>
<dbReference type="EMBL" id="MU859080">
    <property type="protein sequence ID" value="KAK3955164.1"/>
    <property type="molecule type" value="Genomic_DNA"/>
</dbReference>
<evidence type="ECO:0000256" key="1">
    <source>
        <dbReference type="SAM" id="MobiDB-lite"/>
    </source>
</evidence>
<feature type="region of interest" description="Disordered" evidence="1">
    <location>
        <begin position="75"/>
        <end position="99"/>
    </location>
</feature>
<reference evidence="3" key="1">
    <citation type="journal article" date="2023" name="Mol. Phylogenet. Evol.">
        <title>Genome-scale phylogeny and comparative genomics of the fungal order Sordariales.</title>
        <authorList>
            <person name="Hensen N."/>
            <person name="Bonometti L."/>
            <person name="Westerberg I."/>
            <person name="Brannstrom I.O."/>
            <person name="Guillou S."/>
            <person name="Cros-Aarteil S."/>
            <person name="Calhoun S."/>
            <person name="Haridas S."/>
            <person name="Kuo A."/>
            <person name="Mondo S."/>
            <person name="Pangilinan J."/>
            <person name="Riley R."/>
            <person name="LaButti K."/>
            <person name="Andreopoulos B."/>
            <person name="Lipzen A."/>
            <person name="Chen C."/>
            <person name="Yan M."/>
            <person name="Daum C."/>
            <person name="Ng V."/>
            <person name="Clum A."/>
            <person name="Steindorff A."/>
            <person name="Ohm R.A."/>
            <person name="Martin F."/>
            <person name="Silar P."/>
            <person name="Natvig D.O."/>
            <person name="Lalanne C."/>
            <person name="Gautier V."/>
            <person name="Ament-Velasquez S.L."/>
            <person name="Kruys A."/>
            <person name="Hutchinson M.I."/>
            <person name="Powell A.J."/>
            <person name="Barry K."/>
            <person name="Miller A.N."/>
            <person name="Grigoriev I.V."/>
            <person name="Debuchy R."/>
            <person name="Gladieux P."/>
            <person name="Hiltunen Thoren M."/>
            <person name="Johannesson H."/>
        </authorList>
    </citation>
    <scope>NUCLEOTIDE SEQUENCE</scope>
    <source>
        <strain evidence="3">CBS 626.80</strain>
    </source>
</reference>
<feature type="chain" id="PRO_5042931068" evidence="2">
    <location>
        <begin position="21"/>
        <end position="246"/>
    </location>
</feature>
<proteinExistence type="predicted"/>
<keyword evidence="2" id="KW-0732">Signal</keyword>
<name>A0AAN6NZX6_9PEZI</name>
<keyword evidence="4" id="KW-1185">Reference proteome</keyword>
<accession>A0AAN6NZX6</accession>
<gene>
    <name evidence="3" type="ORF">QBC32DRAFT_334385</name>
</gene>
<protein>
    <submittedName>
        <fullName evidence="3">Uncharacterized protein</fullName>
    </submittedName>
</protein>
<evidence type="ECO:0000313" key="3">
    <source>
        <dbReference type="EMBL" id="KAK3955164.1"/>
    </source>
</evidence>
<evidence type="ECO:0000313" key="4">
    <source>
        <dbReference type="Proteomes" id="UP001303222"/>
    </source>
</evidence>
<reference evidence="3" key="2">
    <citation type="submission" date="2023-06" db="EMBL/GenBank/DDBJ databases">
        <authorList>
            <consortium name="Lawrence Berkeley National Laboratory"/>
            <person name="Mondo S.J."/>
            <person name="Hensen N."/>
            <person name="Bonometti L."/>
            <person name="Westerberg I."/>
            <person name="Brannstrom I.O."/>
            <person name="Guillou S."/>
            <person name="Cros-Aarteil S."/>
            <person name="Calhoun S."/>
            <person name="Haridas S."/>
            <person name="Kuo A."/>
            <person name="Pangilinan J."/>
            <person name="Riley R."/>
            <person name="Labutti K."/>
            <person name="Andreopoulos B."/>
            <person name="Lipzen A."/>
            <person name="Chen C."/>
            <person name="Yanf M."/>
            <person name="Daum C."/>
            <person name="Ng V."/>
            <person name="Clum A."/>
            <person name="Steindorff A."/>
            <person name="Ohm R."/>
            <person name="Martin F."/>
            <person name="Silar P."/>
            <person name="Natvig D."/>
            <person name="Lalanne C."/>
            <person name="Gautier V."/>
            <person name="Ament-Velasquez S.L."/>
            <person name="Kruys A."/>
            <person name="Hutchinson M.I."/>
            <person name="Powell A.J."/>
            <person name="Barry K."/>
            <person name="Miller A.N."/>
            <person name="Grigoriev I.V."/>
            <person name="Debuchy R."/>
            <person name="Gladieux P."/>
            <person name="Thoren M.H."/>
            <person name="Johannesson H."/>
        </authorList>
    </citation>
    <scope>NUCLEOTIDE SEQUENCE</scope>
    <source>
        <strain evidence="3">CBS 626.80</strain>
    </source>
</reference>
<feature type="signal peptide" evidence="2">
    <location>
        <begin position="1"/>
        <end position="20"/>
    </location>
</feature>
<comment type="caution">
    <text evidence="3">The sequence shown here is derived from an EMBL/GenBank/DDBJ whole genome shotgun (WGS) entry which is preliminary data.</text>
</comment>
<sequence length="246" mass="27089">MNLTHFLPWSLLLLAHSVLSAPSRTCRERSIKHQDRCEDNALLQLLDPADQPDNTNRKLAESFCSSYFAGPAVGRPDRTSQVTTVTPPPAVSPKPMAKPPVVRVGGHHLFEDEDDSDDSGRDMTTITVTITTTRTVTRTIMPTTTVTTTQMPAISVRALPRLSRQRRRVVARAPPMMEHCPRPWRGQPEDQIRMACECLVGREKGTVVGARAEEATAVVTAPEPVPDVTTFDRSSRVGVAFPIMLS</sequence>
<evidence type="ECO:0000256" key="2">
    <source>
        <dbReference type="SAM" id="SignalP"/>
    </source>
</evidence>